<reference evidence="1 2" key="1">
    <citation type="submission" date="2017-06" db="EMBL/GenBank/DDBJ databases">
        <title>the draft geome sequence of Illustriluteabacillus marina B3227.</title>
        <authorList>
            <person name="He R.-H."/>
            <person name="Du Z.-J."/>
        </authorList>
    </citation>
    <scope>NUCLEOTIDE SEQUENCE [LARGE SCALE GENOMIC DNA]</scope>
    <source>
        <strain evidence="1 2">B3227</strain>
    </source>
</reference>
<dbReference type="InterPro" id="IPR010461">
    <property type="entry name" value="ComK"/>
</dbReference>
<evidence type="ECO:0000313" key="1">
    <source>
        <dbReference type="EMBL" id="PKR77770.1"/>
    </source>
</evidence>
<dbReference type="RefSeq" id="WP_101331378.1">
    <property type="nucleotide sequence ID" value="NZ_PJNH01000002.1"/>
</dbReference>
<keyword evidence="2" id="KW-1185">Reference proteome</keyword>
<dbReference type="Pfam" id="PF06338">
    <property type="entry name" value="ComK"/>
    <property type="match status" value="1"/>
</dbReference>
<gene>
    <name evidence="1" type="ORF">CEY16_07515</name>
</gene>
<comment type="caution">
    <text evidence="1">The sequence shown here is derived from an EMBL/GenBank/DDBJ whole genome shotgun (WGS) entry which is preliminary data.</text>
</comment>
<evidence type="ECO:0008006" key="3">
    <source>
        <dbReference type="Google" id="ProtNLM"/>
    </source>
</evidence>
<dbReference type="EMBL" id="PJNH01000002">
    <property type="protein sequence ID" value="PKR77770.1"/>
    <property type="molecule type" value="Genomic_DNA"/>
</dbReference>
<dbReference type="AlphaFoldDB" id="A0A2I0QUK7"/>
<sequence length="159" mass="18605">MEDFIVNNFYRITKKTKMIKPYFKLNYCSKIIDTDGEYISKAKPIDIIDLSCKEECASYDARKKGVNYLFNFRNKAPIPINPNKGIVFFPTKAHKDSDNVWVSYCQVKDWKIHDKDPEKTIIEFQDGTFEAVDVTASTFRKQYLQAAQIFAHFTKDSYI</sequence>
<dbReference type="GO" id="GO:0030420">
    <property type="term" value="P:establishment of competence for transformation"/>
    <property type="evidence" value="ECO:0007669"/>
    <property type="project" value="InterPro"/>
</dbReference>
<proteinExistence type="predicted"/>
<accession>A0A2I0QUK7</accession>
<protein>
    <recommendedName>
        <fullName evidence="3">Competence protein</fullName>
    </recommendedName>
</protein>
<name>A0A2I0QUK7_9BACI</name>
<organism evidence="1 2">
    <name type="scientific">Halalkalibacillus sediminis</name>
    <dbReference type="NCBI Taxonomy" id="2018042"/>
    <lineage>
        <taxon>Bacteria</taxon>
        <taxon>Bacillati</taxon>
        <taxon>Bacillota</taxon>
        <taxon>Bacilli</taxon>
        <taxon>Bacillales</taxon>
        <taxon>Bacillaceae</taxon>
        <taxon>Halalkalibacillus</taxon>
    </lineage>
</organism>
<evidence type="ECO:0000313" key="2">
    <source>
        <dbReference type="Proteomes" id="UP000243524"/>
    </source>
</evidence>
<dbReference type="OrthoDB" id="2417337at2"/>
<dbReference type="Proteomes" id="UP000243524">
    <property type="component" value="Unassembled WGS sequence"/>
</dbReference>